<evidence type="ECO:0000256" key="7">
    <source>
        <dbReference type="ARBA" id="ARBA00023209"/>
    </source>
</evidence>
<protein>
    <recommendedName>
        <fullName evidence="10">ethanolamine-phosphate cytidylyltransferase</fullName>
        <ecNumber evidence="10">2.7.7.14</ecNumber>
    </recommendedName>
    <alternativeName>
        <fullName evidence="11">CTP:phosphoethanolamine cytidylyltransferase</fullName>
    </alternativeName>
</protein>
<evidence type="ECO:0000256" key="10">
    <source>
        <dbReference type="ARBA" id="ARBA00024221"/>
    </source>
</evidence>
<accession>A0ABR1FR84</accession>
<evidence type="ECO:0000259" key="12">
    <source>
        <dbReference type="Pfam" id="PF01467"/>
    </source>
</evidence>
<evidence type="ECO:0000256" key="1">
    <source>
        <dbReference type="ARBA" id="ARBA00005189"/>
    </source>
</evidence>
<comment type="similarity">
    <text evidence="2">Belongs to the cytidylyltransferase family.</text>
</comment>
<proteinExistence type="inferred from homology"/>
<keyword evidence="8" id="KW-1208">Phospholipid metabolism</keyword>
<sequence>MPDPPLPPSPGEPSSLTELKHLSSTLQATAEALCRSSRASEATAAHGAASAKVRAALAEAEVALRLLAADAAVAPVVPRAEVRVWMDGAFDMMHFGHANAFRQGKALGTHLIVGVNSDASITEAKGAPIMNDAERTRMVRSCKFVNEVVENVPYVMDADYVRHVLQKHRVDLIVHGDDPCIVDGRDVYEAAKAAGRYRTIPRTEGVSTTDLVGRMLLLARKPSLEEPATPTRCSELGESEHRGKLLRRSRAFLSTSRMNSCFARGTRAPAPGAAVVYVAGAFDLFHAGHVAFLEAARGLGDYLVVGVHGDAVVAKKRGDAFPVMNMQERALSVLGCRFVDDCLFDAPLHVSETMVQSFKITVVAVAARGPDAARPDGDRDDPFAVPKKLGLFTTVDSGSDLSSTKIADRIRDRHEALLARYHKKAAKEEAYYDQRHAA</sequence>
<evidence type="ECO:0000256" key="5">
    <source>
        <dbReference type="ARBA" id="ARBA00022695"/>
    </source>
</evidence>
<evidence type="ECO:0000256" key="6">
    <source>
        <dbReference type="ARBA" id="ARBA00023098"/>
    </source>
</evidence>
<dbReference type="PANTHER" id="PTHR45780">
    <property type="entry name" value="ETHANOLAMINE-PHOSPHATE CYTIDYLYLTRANSFERASE"/>
    <property type="match status" value="1"/>
</dbReference>
<evidence type="ECO:0000256" key="8">
    <source>
        <dbReference type="ARBA" id="ARBA00023264"/>
    </source>
</evidence>
<evidence type="ECO:0000256" key="3">
    <source>
        <dbReference type="ARBA" id="ARBA00022516"/>
    </source>
</evidence>
<comment type="caution">
    <text evidence="13">The sequence shown here is derived from an EMBL/GenBank/DDBJ whole genome shotgun (WGS) entry which is preliminary data.</text>
</comment>
<dbReference type="NCBIfam" id="TIGR00125">
    <property type="entry name" value="cyt_tran_rel"/>
    <property type="match status" value="2"/>
</dbReference>
<dbReference type="Pfam" id="PF01467">
    <property type="entry name" value="CTP_transf_like"/>
    <property type="match status" value="2"/>
</dbReference>
<name>A0ABR1FR84_AURAN</name>
<feature type="domain" description="Cytidyltransferase-like" evidence="12">
    <location>
        <begin position="86"/>
        <end position="212"/>
    </location>
</feature>
<comment type="pathway">
    <text evidence="1">Lipid metabolism.</text>
</comment>
<reference evidence="13 14" key="1">
    <citation type="submission" date="2024-03" db="EMBL/GenBank/DDBJ databases">
        <title>Aureococcus anophagefferens CCMP1851 and Kratosvirus quantuckense: Draft genome of a second virus-susceptible host strain in the model system.</title>
        <authorList>
            <person name="Chase E."/>
            <person name="Truchon A.R."/>
            <person name="Schepens W."/>
            <person name="Wilhelm S.W."/>
        </authorList>
    </citation>
    <scope>NUCLEOTIDE SEQUENCE [LARGE SCALE GENOMIC DNA]</scope>
    <source>
        <strain evidence="13 14">CCMP1851</strain>
    </source>
</reference>
<dbReference type="PANTHER" id="PTHR45780:SF2">
    <property type="entry name" value="ETHANOLAMINE-PHOSPHATE CYTIDYLYLTRANSFERASE"/>
    <property type="match status" value="1"/>
</dbReference>
<dbReference type="InterPro" id="IPR014729">
    <property type="entry name" value="Rossmann-like_a/b/a_fold"/>
</dbReference>
<comment type="pathway">
    <text evidence="9">Phospholipid metabolism; phosphatidylethanolamine biosynthesis; phosphatidylethanolamine from ethanolamine: step 2/3.</text>
</comment>
<dbReference type="InterPro" id="IPR004821">
    <property type="entry name" value="Cyt_trans-like"/>
</dbReference>
<dbReference type="Proteomes" id="UP001363151">
    <property type="component" value="Unassembled WGS sequence"/>
</dbReference>
<keyword evidence="6" id="KW-0443">Lipid metabolism</keyword>
<keyword evidence="7" id="KW-0594">Phospholipid biosynthesis</keyword>
<gene>
    <name evidence="13" type="primary">PCYT2</name>
    <name evidence="13" type="ORF">SO694_00061011</name>
</gene>
<keyword evidence="4" id="KW-0808">Transferase</keyword>
<evidence type="ECO:0000256" key="2">
    <source>
        <dbReference type="ARBA" id="ARBA00010101"/>
    </source>
</evidence>
<dbReference type="EC" id="2.7.7.14" evidence="10"/>
<keyword evidence="14" id="KW-1185">Reference proteome</keyword>
<evidence type="ECO:0000256" key="11">
    <source>
        <dbReference type="ARBA" id="ARBA00031473"/>
    </source>
</evidence>
<evidence type="ECO:0000256" key="9">
    <source>
        <dbReference type="ARBA" id="ARBA00024191"/>
    </source>
</evidence>
<keyword evidence="3" id="KW-0444">Lipid biosynthesis</keyword>
<dbReference type="InterPro" id="IPR041723">
    <property type="entry name" value="CCT"/>
</dbReference>
<dbReference type="EMBL" id="JBBJCI010000285">
    <property type="protein sequence ID" value="KAK7236226.1"/>
    <property type="molecule type" value="Genomic_DNA"/>
</dbReference>
<keyword evidence="5 13" id="KW-0548">Nucleotidyltransferase</keyword>
<dbReference type="CDD" id="cd02174">
    <property type="entry name" value="CCT"/>
    <property type="match status" value="1"/>
</dbReference>
<evidence type="ECO:0000313" key="13">
    <source>
        <dbReference type="EMBL" id="KAK7236226.1"/>
    </source>
</evidence>
<dbReference type="SUPFAM" id="SSF52374">
    <property type="entry name" value="Nucleotidylyl transferase"/>
    <property type="match status" value="2"/>
</dbReference>
<feature type="domain" description="Cytidyltransferase-like" evidence="12">
    <location>
        <begin position="278"/>
        <end position="371"/>
    </location>
</feature>
<evidence type="ECO:0000313" key="14">
    <source>
        <dbReference type="Proteomes" id="UP001363151"/>
    </source>
</evidence>
<dbReference type="InterPro" id="IPR044608">
    <property type="entry name" value="Ect1/PCYT2"/>
</dbReference>
<organism evidence="13 14">
    <name type="scientific">Aureococcus anophagefferens</name>
    <name type="common">Harmful bloom alga</name>
    <dbReference type="NCBI Taxonomy" id="44056"/>
    <lineage>
        <taxon>Eukaryota</taxon>
        <taxon>Sar</taxon>
        <taxon>Stramenopiles</taxon>
        <taxon>Ochrophyta</taxon>
        <taxon>Pelagophyceae</taxon>
        <taxon>Pelagomonadales</taxon>
        <taxon>Pelagomonadaceae</taxon>
        <taxon>Aureococcus</taxon>
    </lineage>
</organism>
<dbReference type="Gene3D" id="3.40.50.620">
    <property type="entry name" value="HUPs"/>
    <property type="match status" value="2"/>
</dbReference>
<dbReference type="GO" id="GO:0016779">
    <property type="term" value="F:nucleotidyltransferase activity"/>
    <property type="evidence" value="ECO:0007669"/>
    <property type="project" value="UniProtKB-KW"/>
</dbReference>
<evidence type="ECO:0000256" key="4">
    <source>
        <dbReference type="ARBA" id="ARBA00022679"/>
    </source>
</evidence>